<dbReference type="EMBL" id="LNIX01000006">
    <property type="protein sequence ID" value="OXA52846.1"/>
    <property type="molecule type" value="Genomic_DNA"/>
</dbReference>
<evidence type="ECO:0000256" key="2">
    <source>
        <dbReference type="PROSITE-ProRule" id="PRU00023"/>
    </source>
</evidence>
<feature type="compositionally biased region" description="Polar residues" evidence="4">
    <location>
        <begin position="1089"/>
        <end position="1107"/>
    </location>
</feature>
<accession>A0A226E861</accession>
<dbReference type="Pfam" id="PF12796">
    <property type="entry name" value="Ank_2"/>
    <property type="match status" value="1"/>
</dbReference>
<dbReference type="Pfam" id="PF13540">
    <property type="entry name" value="RCC1_2"/>
    <property type="match status" value="1"/>
</dbReference>
<feature type="repeat" description="ANK" evidence="2">
    <location>
        <begin position="57"/>
        <end position="90"/>
    </location>
</feature>
<feature type="region of interest" description="Disordered" evidence="4">
    <location>
        <begin position="937"/>
        <end position="972"/>
    </location>
</feature>
<dbReference type="GO" id="GO:0016301">
    <property type="term" value="F:kinase activity"/>
    <property type="evidence" value="ECO:0007669"/>
    <property type="project" value="UniProtKB-KW"/>
</dbReference>
<dbReference type="PROSITE" id="PS50297">
    <property type="entry name" value="ANK_REP_REGION"/>
    <property type="match status" value="2"/>
</dbReference>
<gene>
    <name evidence="6" type="ORF">Fcan01_12564</name>
</gene>
<dbReference type="SMART" id="SM00225">
    <property type="entry name" value="BTB"/>
    <property type="match status" value="2"/>
</dbReference>
<dbReference type="STRING" id="158441.A0A226E861"/>
<evidence type="ECO:0000256" key="4">
    <source>
        <dbReference type="SAM" id="MobiDB-lite"/>
    </source>
</evidence>
<name>A0A226E861_FOLCA</name>
<proteinExistence type="predicted"/>
<evidence type="ECO:0000256" key="1">
    <source>
        <dbReference type="ARBA" id="ARBA00022737"/>
    </source>
</evidence>
<dbReference type="SUPFAM" id="SSF50985">
    <property type="entry name" value="RCC1/BLIP-II"/>
    <property type="match status" value="1"/>
</dbReference>
<feature type="domain" description="BTB" evidence="5">
    <location>
        <begin position="593"/>
        <end position="663"/>
    </location>
</feature>
<dbReference type="Proteomes" id="UP000198287">
    <property type="component" value="Unassembled WGS sequence"/>
</dbReference>
<evidence type="ECO:0000313" key="7">
    <source>
        <dbReference type="Proteomes" id="UP000198287"/>
    </source>
</evidence>
<keyword evidence="7" id="KW-1185">Reference proteome</keyword>
<evidence type="ECO:0000259" key="5">
    <source>
        <dbReference type="PROSITE" id="PS50097"/>
    </source>
</evidence>
<dbReference type="PANTHER" id="PTHR22872">
    <property type="entry name" value="BTK-BINDING PROTEIN-RELATED"/>
    <property type="match status" value="1"/>
</dbReference>
<dbReference type="PROSITE" id="PS50097">
    <property type="entry name" value="BTB"/>
    <property type="match status" value="2"/>
</dbReference>
<dbReference type="Gene3D" id="3.30.710.10">
    <property type="entry name" value="Potassium Channel Kv1.1, Chain A"/>
    <property type="match status" value="2"/>
</dbReference>
<dbReference type="Pfam" id="PF00415">
    <property type="entry name" value="RCC1"/>
    <property type="match status" value="1"/>
</dbReference>
<dbReference type="Gene3D" id="2.130.10.30">
    <property type="entry name" value="Regulator of chromosome condensation 1/beta-lactamase-inhibitor protein II"/>
    <property type="match status" value="1"/>
</dbReference>
<keyword evidence="2" id="KW-0040">ANK repeat</keyword>
<keyword evidence="1" id="KW-0677">Repeat</keyword>
<dbReference type="SUPFAM" id="SSF48403">
    <property type="entry name" value="Ankyrin repeat"/>
    <property type="match status" value="1"/>
</dbReference>
<dbReference type="InterPro" id="IPR002110">
    <property type="entry name" value="Ankyrin_rpt"/>
</dbReference>
<feature type="compositionally biased region" description="Polar residues" evidence="4">
    <location>
        <begin position="1123"/>
        <end position="1138"/>
    </location>
</feature>
<dbReference type="CDD" id="cd18302">
    <property type="entry name" value="BTB2_POZ_IBtk"/>
    <property type="match status" value="1"/>
</dbReference>
<dbReference type="PROSITE" id="PS50012">
    <property type="entry name" value="RCC1_3"/>
    <property type="match status" value="2"/>
</dbReference>
<reference evidence="6 7" key="1">
    <citation type="submission" date="2015-12" db="EMBL/GenBank/DDBJ databases">
        <title>The genome of Folsomia candida.</title>
        <authorList>
            <person name="Faddeeva A."/>
            <person name="Derks M.F."/>
            <person name="Anvar Y."/>
            <person name="Smit S."/>
            <person name="Van Straalen N."/>
            <person name="Roelofs D."/>
        </authorList>
    </citation>
    <scope>NUCLEOTIDE SEQUENCE [LARGE SCALE GENOMIC DNA]</scope>
    <source>
        <strain evidence="6 7">VU population</strain>
        <tissue evidence="6">Whole body</tissue>
    </source>
</reference>
<dbReference type="InterPro" id="IPR009091">
    <property type="entry name" value="RCC1/BLIP-II"/>
</dbReference>
<dbReference type="InterPro" id="IPR036770">
    <property type="entry name" value="Ankyrin_rpt-contain_sf"/>
</dbReference>
<keyword evidence="6" id="KW-0808">Transferase</keyword>
<dbReference type="PANTHER" id="PTHR22872:SF2">
    <property type="entry name" value="INHIBITOR OF BRUTON TYROSINE KINASE"/>
    <property type="match status" value="1"/>
</dbReference>
<dbReference type="OMA" id="CGINTDH"/>
<dbReference type="PROSITE" id="PS50088">
    <property type="entry name" value="ANK_REPEAT"/>
    <property type="match status" value="2"/>
</dbReference>
<feature type="repeat" description="RCC1" evidence="3">
    <location>
        <begin position="207"/>
        <end position="258"/>
    </location>
</feature>
<dbReference type="AlphaFoldDB" id="A0A226E861"/>
<dbReference type="Pfam" id="PF00651">
    <property type="entry name" value="BTB"/>
    <property type="match status" value="2"/>
</dbReference>
<organism evidence="6 7">
    <name type="scientific">Folsomia candida</name>
    <name type="common">Springtail</name>
    <dbReference type="NCBI Taxonomy" id="158441"/>
    <lineage>
        <taxon>Eukaryota</taxon>
        <taxon>Metazoa</taxon>
        <taxon>Ecdysozoa</taxon>
        <taxon>Arthropoda</taxon>
        <taxon>Hexapoda</taxon>
        <taxon>Collembola</taxon>
        <taxon>Entomobryomorpha</taxon>
        <taxon>Isotomoidea</taxon>
        <taxon>Isotomidae</taxon>
        <taxon>Proisotominae</taxon>
        <taxon>Folsomia</taxon>
    </lineage>
</organism>
<dbReference type="Gene3D" id="1.25.40.20">
    <property type="entry name" value="Ankyrin repeat-containing domain"/>
    <property type="match status" value="1"/>
</dbReference>
<feature type="repeat" description="RCC1" evidence="3">
    <location>
        <begin position="153"/>
        <end position="206"/>
    </location>
</feature>
<dbReference type="SMART" id="SM00248">
    <property type="entry name" value="ANK"/>
    <property type="match status" value="2"/>
</dbReference>
<dbReference type="InterPro" id="IPR000210">
    <property type="entry name" value="BTB/POZ_dom"/>
</dbReference>
<feature type="region of interest" description="Disordered" evidence="4">
    <location>
        <begin position="1089"/>
        <end position="1155"/>
    </location>
</feature>
<dbReference type="InterPro" id="IPR011333">
    <property type="entry name" value="SKP1/BTB/POZ_sf"/>
</dbReference>
<dbReference type="OrthoDB" id="1893551at2759"/>
<dbReference type="SUPFAM" id="SSF54695">
    <property type="entry name" value="POZ domain"/>
    <property type="match status" value="2"/>
</dbReference>
<protein>
    <submittedName>
        <fullName evidence="6">Inhibitor of Bruton tyrosine kinase</fullName>
    </submittedName>
</protein>
<sequence length="1242" mass="139248">MAGQAGSSSDEPECLDNCYSIQHGREICGIASVSGGIDAVPLWIKQCANYAQVQDEFGRTALHLVASTGNIEALEWLIKRAGANLDKKDKISGHTALHRSIYYGNIHTARSLIKFGSDIHQKDNEGMTAFELCNKEIKDFQRGFHAKIESDPTELLVWGTNDNYTLGNVNKQERLVPEQLEVFRKHNTQIMKAAMSTYHSVFLSQMGEIFVCGSGRLGILGNGYDKPVLHVEQLQIRSSAKCISIAVGQDHTLFLMENGRVLSCGSNEFGISGQKEAIKQLLVPKTVEFPGKVCIEGIIGARYHSVFYTSHKLFTCGLNRGQLGHSQEKGPVVYEPKLISQISWDAEGDTKFTHFAASACATVARASTGIIYVLHKFDVIKINAKQFDVVKLQVVGGSLCDTHFDKSTKLNNDEHLVVLLLTSTGRIIVWRAKVTGQSCGIGTFSRVIFNNFLDIADFSLSQSCLVFITTCGEAYKSVWKPLSDPSYVALPCWQRQRDSQQTTDFQISTGSRRPQKGKDPSSVVSFLEHVKIQKIKNVYSALFITSDEQGKNFSIIQSSPKTQLTSLPMISTSHLHLDMLKVLDEASEEDGLHDVILKVGSRRFAAHLFIIASGCPKLHSMIVSRLKRKVDNEAKVITLEDLDDQVFGQILQFIYSHTCDLLTMGKKLANFRVLDVMKSTIEAARRLELENLCKVLRKFTIIENVVNLKPSECPFEIPSRRFIRNVHENLCDITLQSQDLKVFTAHQCVLVARSEYFYSMLFANVWLEHSSQKPIQMQFSGQCVEIFLEYIYEDTISNLPPNDFDALSEILAMSDNLFLNRLRSLVESALAEILSLKNITSMLYLADRCNALQLKETCMQFIAVNLPLVLETRLLDPLPLDLVKDVSVYYRQVHPSMTSRRITRPSSAPSELDFEQAMAHISPELANEIEALQYDDEVRRPQIKSSKNKARIRSRTSESEHPTDLNTSGNLLNLSQDLNISSTTSELASPSSCHHSKEDDKVQVFPLHRKLKFPNPSQTMLTLKIAEAQETLKNSQKLNPTEFPSLDTKSSDVWSPLPKQIVNYPKKSANGVPDTVLQKAPLSPISLEISSNGRKSCPSLEQTNLNHKSGGGAKRKTKWKSVDLNNVSNSEQPSNPNLLVTEALNPPSRDPQNPWKVEDTRKKVEFKEIVQDEMEKKQNWERATTKALHLMQIEDQAINQLTARYHSADVEEGIEIISVERVCSTNFAPPTWVQHSPFNRNS</sequence>
<evidence type="ECO:0000313" key="6">
    <source>
        <dbReference type="EMBL" id="OXA52846.1"/>
    </source>
</evidence>
<feature type="domain" description="BTB" evidence="5">
    <location>
        <begin position="731"/>
        <end position="800"/>
    </location>
</feature>
<dbReference type="CDD" id="cd18500">
    <property type="entry name" value="BACK_IBtk"/>
    <property type="match status" value="1"/>
</dbReference>
<dbReference type="InterPro" id="IPR051625">
    <property type="entry name" value="Signaling_Regulatory_Domain"/>
</dbReference>
<keyword evidence="6" id="KW-0418">Kinase</keyword>
<dbReference type="InterPro" id="IPR000408">
    <property type="entry name" value="Reg_chr_condens"/>
</dbReference>
<feature type="repeat" description="ANK" evidence="2">
    <location>
        <begin position="92"/>
        <end position="124"/>
    </location>
</feature>
<evidence type="ECO:0000256" key="3">
    <source>
        <dbReference type="PROSITE-ProRule" id="PRU00235"/>
    </source>
</evidence>
<comment type="caution">
    <text evidence="6">The sequence shown here is derived from an EMBL/GenBank/DDBJ whole genome shotgun (WGS) entry which is preliminary data.</text>
</comment>
<dbReference type="Gene3D" id="6.10.250.3030">
    <property type="match status" value="1"/>
</dbReference>